<comment type="similarity">
    <text evidence="2 6">Belongs to the ORC2 family.</text>
</comment>
<dbReference type="Pfam" id="PF04084">
    <property type="entry name" value="RecA-like_ORC2"/>
    <property type="match status" value="1"/>
</dbReference>
<evidence type="ECO:0000256" key="2">
    <source>
        <dbReference type="ARBA" id="ARBA00007421"/>
    </source>
</evidence>
<feature type="compositionally biased region" description="Basic and acidic residues" evidence="7">
    <location>
        <begin position="76"/>
        <end position="85"/>
    </location>
</feature>
<keyword evidence="4 6" id="KW-0235">DNA replication</keyword>
<comment type="subunit">
    <text evidence="6">Component of the origin recognition complex (ORC).</text>
</comment>
<evidence type="ECO:0000256" key="3">
    <source>
        <dbReference type="ARBA" id="ARBA00019080"/>
    </source>
</evidence>
<name>A0A1B6F214_9HEMI</name>
<feature type="region of interest" description="Disordered" evidence="7">
    <location>
        <begin position="42"/>
        <end position="281"/>
    </location>
</feature>
<dbReference type="GO" id="GO:0003688">
    <property type="term" value="F:DNA replication origin binding"/>
    <property type="evidence" value="ECO:0007669"/>
    <property type="project" value="UniProtKB-UniRule"/>
</dbReference>
<evidence type="ECO:0000256" key="5">
    <source>
        <dbReference type="ARBA" id="ARBA00023242"/>
    </source>
</evidence>
<dbReference type="AlphaFoldDB" id="A0A1B6F214"/>
<feature type="compositionally biased region" description="Low complexity" evidence="7">
    <location>
        <begin position="163"/>
        <end position="179"/>
    </location>
</feature>
<dbReference type="InterPro" id="IPR056773">
    <property type="entry name" value="WHD_ORC2"/>
</dbReference>
<dbReference type="PANTHER" id="PTHR14052">
    <property type="entry name" value="ORIGIN RECOGNITION COMPLEX SUBUNIT 2"/>
    <property type="match status" value="1"/>
</dbReference>
<evidence type="ECO:0000313" key="10">
    <source>
        <dbReference type="EMBL" id="JAS44214.1"/>
    </source>
</evidence>
<feature type="compositionally biased region" description="Acidic residues" evidence="7">
    <location>
        <begin position="231"/>
        <end position="249"/>
    </location>
</feature>
<dbReference type="Pfam" id="PF24882">
    <property type="entry name" value="WHD_ORC2"/>
    <property type="match status" value="1"/>
</dbReference>
<evidence type="ECO:0000259" key="8">
    <source>
        <dbReference type="Pfam" id="PF04084"/>
    </source>
</evidence>
<evidence type="ECO:0000256" key="1">
    <source>
        <dbReference type="ARBA" id="ARBA00004123"/>
    </source>
</evidence>
<evidence type="ECO:0000256" key="7">
    <source>
        <dbReference type="SAM" id="MobiDB-lite"/>
    </source>
</evidence>
<feature type="domain" description="Origin recognition complex subunit 2 RecA-like" evidence="8">
    <location>
        <begin position="343"/>
        <end position="492"/>
    </location>
</feature>
<keyword evidence="5 6" id="KW-0539">Nucleus</keyword>
<gene>
    <name evidence="10" type="ORF">g.9472</name>
</gene>
<evidence type="ECO:0000259" key="9">
    <source>
        <dbReference type="Pfam" id="PF24882"/>
    </source>
</evidence>
<dbReference type="InterPro" id="IPR007220">
    <property type="entry name" value="ORC2"/>
</dbReference>
<reference evidence="10" key="1">
    <citation type="submission" date="2015-11" db="EMBL/GenBank/DDBJ databases">
        <title>De novo transcriptome assembly of four potential Pierce s Disease insect vectors from Arizona vineyards.</title>
        <authorList>
            <person name="Tassone E.E."/>
        </authorList>
    </citation>
    <scope>NUCLEOTIDE SEQUENCE</scope>
</reference>
<protein>
    <recommendedName>
        <fullName evidence="3 6">Origin recognition complex subunit 2</fullName>
    </recommendedName>
</protein>
<evidence type="ECO:0000256" key="4">
    <source>
        <dbReference type="ARBA" id="ARBA00022705"/>
    </source>
</evidence>
<feature type="compositionally biased region" description="Low complexity" evidence="7">
    <location>
        <begin position="221"/>
        <end position="230"/>
    </location>
</feature>
<evidence type="ECO:0000256" key="6">
    <source>
        <dbReference type="RuleBase" id="RU368084"/>
    </source>
</evidence>
<feature type="compositionally biased region" description="Polar residues" evidence="7">
    <location>
        <begin position="123"/>
        <end position="140"/>
    </location>
</feature>
<feature type="domain" description="Origin recognition complex subunit 2 winged-helix" evidence="9">
    <location>
        <begin position="548"/>
        <end position="597"/>
    </location>
</feature>
<dbReference type="PANTHER" id="PTHR14052:SF0">
    <property type="entry name" value="ORIGIN RECOGNITION COMPLEX SUBUNIT 2"/>
    <property type="match status" value="1"/>
</dbReference>
<comment type="subcellular location">
    <subcellularLocation>
        <location evidence="1 6">Nucleus</location>
    </subcellularLocation>
</comment>
<dbReference type="InterPro" id="IPR056772">
    <property type="entry name" value="RecA-like_ORC2"/>
</dbReference>
<comment type="function">
    <text evidence="6">Component of the origin recognition complex (ORC) that binds origins of replication. DNA-binding is ATP-dependent. ORC is required to assemble the pre-replication complex necessary to initiate DNA replication.</text>
</comment>
<accession>A0A1B6F214</accession>
<proteinExistence type="inferred from homology"/>
<dbReference type="GO" id="GO:0006260">
    <property type="term" value="P:DNA replication"/>
    <property type="evidence" value="ECO:0007669"/>
    <property type="project" value="UniProtKB-UniRule"/>
</dbReference>
<sequence>MSKRSSRPTTRAENETINTVVVKAISDDDVVKVIIGTNITSAPVLTTQKLTAKKGRPRKKLKEDEVKSEGEEDSDNESKSSEICEKPTGLCDEDDLDGGEICSFRTPKKRQGMLYKAEESASKIRTGTGTPKSKPSTPSHKTPIRALTPSLRMTPRRNTSIRSQTPSTKQTPKKSTGTPRRTQEKADIVVSKTPYQLRVRQKKAIQAYTRQMEDFDDGDSDFQGSDCSSSESEDSEQESDKEEEEESDSDSGKGSEEAIPSCRRSLRFQPPPATPSSKKRGKELNYVFTADEYFQSRSDKCVTSDHNLSRLKSSHTHLPALSLPTICPSHQRALVSRRSGDTLMFHRWMFALSQGFSILAYGLGSKYKILQKFHQEMLANSHVVVVNGFFPNTNIKEIVDMIARDLLGLTYVLPSTHATVDWIESRRWMPRVFLLIHNLDAEMLRCDKTQRVLSRLASLQKVHLVASVDHINCPLLWDQGKLSGYNFMWEDVTTLLPYIEETSYETSLMAQNSGTLALSSLLSVYRSLPHNSRGVFRIILEKHLDANSQKYTGMAFSELYGRCREEMLVTSDLALRTMLTEFLDHQMVKWRRDEQLYIPTDLSVLRQFHAQIQDS</sequence>
<feature type="compositionally biased region" description="Basic residues" evidence="7">
    <location>
        <begin position="51"/>
        <end position="60"/>
    </location>
</feature>
<dbReference type="EMBL" id="GECZ01025555">
    <property type="protein sequence ID" value="JAS44214.1"/>
    <property type="molecule type" value="Transcribed_RNA"/>
</dbReference>
<organism evidence="10">
    <name type="scientific">Cuerna arida</name>
    <dbReference type="NCBI Taxonomy" id="1464854"/>
    <lineage>
        <taxon>Eukaryota</taxon>
        <taxon>Metazoa</taxon>
        <taxon>Ecdysozoa</taxon>
        <taxon>Arthropoda</taxon>
        <taxon>Hexapoda</taxon>
        <taxon>Insecta</taxon>
        <taxon>Pterygota</taxon>
        <taxon>Neoptera</taxon>
        <taxon>Paraneoptera</taxon>
        <taxon>Hemiptera</taxon>
        <taxon>Auchenorrhyncha</taxon>
        <taxon>Membracoidea</taxon>
        <taxon>Cicadellidae</taxon>
        <taxon>Cicadellinae</taxon>
        <taxon>Proconiini</taxon>
        <taxon>Cuerna</taxon>
    </lineage>
</organism>
<dbReference type="GO" id="GO:0005664">
    <property type="term" value="C:nuclear origin of replication recognition complex"/>
    <property type="evidence" value="ECO:0007669"/>
    <property type="project" value="UniProtKB-UniRule"/>
</dbReference>